<evidence type="ECO:0000313" key="6">
    <source>
        <dbReference type="Ensembl" id="ENSHHUP00000025530.1"/>
    </source>
</evidence>
<dbReference type="PROSITE" id="PS50287">
    <property type="entry name" value="SRCR_2"/>
    <property type="match status" value="1"/>
</dbReference>
<dbReference type="Proteomes" id="UP000314982">
    <property type="component" value="Unassembled WGS sequence"/>
</dbReference>
<dbReference type="InterPro" id="IPR001190">
    <property type="entry name" value="SRCR"/>
</dbReference>
<dbReference type="PANTHER" id="PTHR24410:SF16">
    <property type="entry name" value="GALECTIN-3-BINDING PROTEIN"/>
    <property type="match status" value="1"/>
</dbReference>
<evidence type="ECO:0000256" key="4">
    <source>
        <dbReference type="SAM" id="Phobius"/>
    </source>
</evidence>
<feature type="transmembrane region" description="Helical" evidence="4">
    <location>
        <begin position="87"/>
        <end position="105"/>
    </location>
</feature>
<dbReference type="GeneTree" id="ENSGT00950000182983"/>
<reference evidence="7" key="1">
    <citation type="submission" date="2018-06" db="EMBL/GenBank/DDBJ databases">
        <title>Genome assembly of Danube salmon.</title>
        <authorList>
            <person name="Macqueen D.J."/>
            <person name="Gundappa M.K."/>
        </authorList>
    </citation>
    <scope>NUCLEOTIDE SEQUENCE [LARGE SCALE GENOMIC DNA]</scope>
</reference>
<dbReference type="Gene3D" id="1.25.40.420">
    <property type="match status" value="1"/>
</dbReference>
<feature type="disulfide bond" evidence="3">
    <location>
        <begin position="135"/>
        <end position="199"/>
    </location>
</feature>
<accession>A0A4W5LJN1</accession>
<evidence type="ECO:0000313" key="7">
    <source>
        <dbReference type="Proteomes" id="UP000314982"/>
    </source>
</evidence>
<evidence type="ECO:0000259" key="5">
    <source>
        <dbReference type="PROSITE" id="PS50287"/>
    </source>
</evidence>
<feature type="disulfide bond" evidence="3">
    <location>
        <begin position="148"/>
        <end position="209"/>
    </location>
</feature>
<dbReference type="STRING" id="62062.ENSHHUP00000025530"/>
<dbReference type="GO" id="GO:0016020">
    <property type="term" value="C:membrane"/>
    <property type="evidence" value="ECO:0007669"/>
    <property type="project" value="InterPro"/>
</dbReference>
<dbReference type="Ensembl" id="ENSHHUT00000026536.1">
    <property type="protein sequence ID" value="ENSHHUP00000025530.1"/>
    <property type="gene ID" value="ENSHHUG00000016100.1"/>
</dbReference>
<keyword evidence="2 3" id="KW-1015">Disulfide bond</keyword>
<dbReference type="SUPFAM" id="SSF56487">
    <property type="entry name" value="SRCR-like"/>
    <property type="match status" value="1"/>
</dbReference>
<dbReference type="Gene3D" id="3.10.250.10">
    <property type="entry name" value="SRCR-like domain"/>
    <property type="match status" value="1"/>
</dbReference>
<dbReference type="InterPro" id="IPR011705">
    <property type="entry name" value="BACK"/>
</dbReference>
<dbReference type="Pfam" id="PF00530">
    <property type="entry name" value="SRCR"/>
    <property type="match status" value="1"/>
</dbReference>
<dbReference type="SMART" id="SM00202">
    <property type="entry name" value="SR"/>
    <property type="match status" value="1"/>
</dbReference>
<protein>
    <recommendedName>
        <fullName evidence="5">SRCR domain-containing protein</fullName>
    </recommendedName>
</protein>
<dbReference type="Pfam" id="PF07707">
    <property type="entry name" value="BACK"/>
    <property type="match status" value="1"/>
</dbReference>
<sequence>MHCVVPCRNVGLVMHAYPIQCQFENSEETTLWPALEDEEGGDYPCRKSDYQIQRGCLFTGTRNELRGNLGKQLILINWSLARNMSGGYCLISCVLLLMVSLSVGVQNGDMRLVGGERAFEGRVEIYYNGQWGTVCDDNWDLTEAQVVCRHLNYAGALTAVVGGIYGQGSGPIWMDDLSCEGTEKDLSHCLFKGWGVTDCQHAEDAGVVCDRESSGNNSRVYTLDHNAGLCNHMGALFDSGRDCDFDIMVRVSNSTVETICVHKLIVTLDPNASILNTTQEENLSNLNLDVSLNCRPHVTAFLRYLYTRQINVTMSSAQCIHKMASNWGLKQLQEAAGRLFTWLLPDDASFQTQTSLYEYSVRTGDPVLQETCLRYLAWNCESLIRSPAWTGLALGTVKTLLARSDVVVPDEAFLLKGLEDWVLEQGNSSTHEDQVAILDHIRFPMIAAEDLFNLKAKSELYMDQLERYNAGMLQGFQFNALPFQTLAGGRLLKKVEYTPRIYTGKPWSFTFSSKDVNTFRYIGHYSHSGQNFNSLSANFDSPVHNSAFFSLFKKLNWNTRVFIHNHECSNSGIHCPSLPMVSLTAQNKRELPQEYQDGIRYLNKVVLMCEGEFVFHVQDFASTIGNGGNQAQIPANITAGQAYPCHSDQFSYRVVVQPVYTTEIKEN</sequence>
<name>A0A4W5LJN1_9TELE</name>
<reference evidence="6" key="3">
    <citation type="submission" date="2025-09" db="UniProtKB">
        <authorList>
            <consortium name="Ensembl"/>
        </authorList>
    </citation>
    <scope>IDENTIFICATION</scope>
</reference>
<dbReference type="CDD" id="cd18496">
    <property type="entry name" value="BACK_LGALS3BP"/>
    <property type="match status" value="1"/>
</dbReference>
<dbReference type="AlphaFoldDB" id="A0A4W5LJN1"/>
<keyword evidence="1" id="KW-0732">Signal</keyword>
<dbReference type="PANTHER" id="PTHR24410">
    <property type="entry name" value="HL07962P-RELATED"/>
    <property type="match status" value="1"/>
</dbReference>
<keyword evidence="7" id="KW-1185">Reference proteome</keyword>
<dbReference type="Gene3D" id="3.30.710.10">
    <property type="entry name" value="Potassium Channel Kv1.1, Chain A"/>
    <property type="match status" value="1"/>
</dbReference>
<feature type="disulfide bond" evidence="3">
    <location>
        <begin position="179"/>
        <end position="189"/>
    </location>
</feature>
<keyword evidence="4" id="KW-1133">Transmembrane helix</keyword>
<feature type="domain" description="SRCR" evidence="5">
    <location>
        <begin position="110"/>
        <end position="210"/>
    </location>
</feature>
<organism evidence="6 7">
    <name type="scientific">Hucho hucho</name>
    <name type="common">huchen</name>
    <dbReference type="NCBI Taxonomy" id="62062"/>
    <lineage>
        <taxon>Eukaryota</taxon>
        <taxon>Metazoa</taxon>
        <taxon>Chordata</taxon>
        <taxon>Craniata</taxon>
        <taxon>Vertebrata</taxon>
        <taxon>Euteleostomi</taxon>
        <taxon>Actinopterygii</taxon>
        <taxon>Neopterygii</taxon>
        <taxon>Teleostei</taxon>
        <taxon>Protacanthopterygii</taxon>
        <taxon>Salmoniformes</taxon>
        <taxon>Salmonidae</taxon>
        <taxon>Salmoninae</taxon>
        <taxon>Hucho</taxon>
    </lineage>
</organism>
<dbReference type="FunFam" id="3.10.250.10:FF:000001">
    <property type="entry name" value="Lysyl oxidase 4 isoform X1"/>
    <property type="match status" value="1"/>
</dbReference>
<dbReference type="InterPro" id="IPR051481">
    <property type="entry name" value="BTB-POZ/Galectin-3-binding"/>
</dbReference>
<dbReference type="InterPro" id="IPR011333">
    <property type="entry name" value="SKP1/BTB/POZ_sf"/>
</dbReference>
<dbReference type="SMART" id="SM00875">
    <property type="entry name" value="BACK"/>
    <property type="match status" value="1"/>
</dbReference>
<keyword evidence="4" id="KW-0472">Membrane</keyword>
<evidence type="ECO:0000256" key="3">
    <source>
        <dbReference type="PROSITE-ProRule" id="PRU00196"/>
    </source>
</evidence>
<dbReference type="InterPro" id="IPR036772">
    <property type="entry name" value="SRCR-like_dom_sf"/>
</dbReference>
<dbReference type="PRINTS" id="PR00258">
    <property type="entry name" value="SPERACTRCPTR"/>
</dbReference>
<evidence type="ECO:0000256" key="2">
    <source>
        <dbReference type="ARBA" id="ARBA00023157"/>
    </source>
</evidence>
<keyword evidence="4" id="KW-0812">Transmembrane</keyword>
<evidence type="ECO:0000256" key="1">
    <source>
        <dbReference type="ARBA" id="ARBA00022729"/>
    </source>
</evidence>
<reference evidence="6" key="2">
    <citation type="submission" date="2025-08" db="UniProtKB">
        <authorList>
            <consortium name="Ensembl"/>
        </authorList>
    </citation>
    <scope>IDENTIFICATION</scope>
</reference>
<proteinExistence type="predicted"/>
<dbReference type="SUPFAM" id="SSF54695">
    <property type="entry name" value="POZ domain"/>
    <property type="match status" value="1"/>
</dbReference>